<dbReference type="EMBL" id="SXDP01000008">
    <property type="protein sequence ID" value="NEZ47465.1"/>
    <property type="molecule type" value="Genomic_DNA"/>
</dbReference>
<dbReference type="PANTHER" id="PTHR36007">
    <property type="entry name" value="TRANSPORT PROTEIN-RELATED"/>
    <property type="match status" value="1"/>
</dbReference>
<dbReference type="Proteomes" id="UP000473885">
    <property type="component" value="Unassembled WGS sequence"/>
</dbReference>
<keyword evidence="1" id="KW-1133">Transmembrane helix</keyword>
<evidence type="ECO:0000256" key="1">
    <source>
        <dbReference type="SAM" id="Phobius"/>
    </source>
</evidence>
<feature type="transmembrane region" description="Helical" evidence="1">
    <location>
        <begin position="130"/>
        <end position="154"/>
    </location>
</feature>
<comment type="caution">
    <text evidence="2">The sequence shown here is derived from an EMBL/GenBank/DDBJ whole genome shotgun (WGS) entry which is preliminary data.</text>
</comment>
<reference evidence="2 3" key="1">
    <citation type="submission" date="2019-04" db="EMBL/GenBank/DDBJ databases">
        <title>Genome sequencing of Clostridium botulinum Groups I-IV and Clostridium butyricum.</title>
        <authorList>
            <person name="Brunt J."/>
            <person name="Van Vliet A.H.M."/>
            <person name="Stringer S.C."/>
            <person name="Carter A.T."/>
            <person name="Peck M.W."/>
        </authorList>
    </citation>
    <scope>NUCLEOTIDE SEQUENCE [LARGE SCALE GENOMIC DNA]</scope>
    <source>
        <strain evidence="2 3">IFR 18/094</strain>
    </source>
</reference>
<dbReference type="RefSeq" id="WP_050608088.1">
    <property type="nucleotide sequence ID" value="NZ_CABKUB010000006.1"/>
</dbReference>
<organism evidence="2 3">
    <name type="scientific">Clostridium niameyense</name>
    <dbReference type="NCBI Taxonomy" id="1622073"/>
    <lineage>
        <taxon>Bacteria</taxon>
        <taxon>Bacillati</taxon>
        <taxon>Bacillota</taxon>
        <taxon>Clostridia</taxon>
        <taxon>Eubacteriales</taxon>
        <taxon>Clostridiaceae</taxon>
        <taxon>Clostridium</taxon>
    </lineage>
</organism>
<evidence type="ECO:0000313" key="2">
    <source>
        <dbReference type="EMBL" id="NEZ47465.1"/>
    </source>
</evidence>
<protein>
    <submittedName>
        <fullName evidence="2">Ligand-binding protein SH3</fullName>
    </submittedName>
</protein>
<feature type="transmembrane region" description="Helical" evidence="1">
    <location>
        <begin position="93"/>
        <end position="118"/>
    </location>
</feature>
<proteinExistence type="predicted"/>
<dbReference type="PANTHER" id="PTHR36007:SF2">
    <property type="entry name" value="TRANSPORT PROTEIN-RELATED"/>
    <property type="match status" value="1"/>
</dbReference>
<dbReference type="AlphaFoldDB" id="A0A6M0RB03"/>
<feature type="transmembrane region" description="Helical" evidence="1">
    <location>
        <begin position="38"/>
        <end position="60"/>
    </location>
</feature>
<evidence type="ECO:0000313" key="3">
    <source>
        <dbReference type="Proteomes" id="UP000473885"/>
    </source>
</evidence>
<gene>
    <name evidence="2" type="ORF">FDF74_09705</name>
</gene>
<sequence length="158" mass="17559">MVRSLFQIFIMSAVPLTEQRLAIPVGIIGYHLNPMSVFVASFLGSLLPVPFVLLFFNTIFNWMKNYKIFDKFVLFIENKIRKNTGKMEKYKELGLIAFIAVPLPTTGIWTGSAIAAFLGFDVKKSFLCAALGGIISAIIITVLSVFFPAILSVLKISF</sequence>
<accession>A0A6M0RB03</accession>
<dbReference type="Pfam" id="PF06695">
    <property type="entry name" value="Sm_multidrug_ex"/>
    <property type="match status" value="1"/>
</dbReference>
<dbReference type="OrthoDB" id="360192at2"/>
<keyword evidence="3" id="KW-1185">Reference proteome</keyword>
<keyword evidence="1" id="KW-0472">Membrane</keyword>
<name>A0A6M0RB03_9CLOT</name>
<dbReference type="InterPro" id="IPR009577">
    <property type="entry name" value="Sm_multidrug_ex"/>
</dbReference>
<keyword evidence="1" id="KW-0812">Transmembrane</keyword>